<keyword evidence="1" id="KW-0732">Signal</keyword>
<dbReference type="EMBL" id="AWVH01000016">
    <property type="protein sequence ID" value="ERJ93818.1"/>
    <property type="molecule type" value="Genomic_DNA"/>
</dbReference>
<organism evidence="2 3">
    <name type="scientific">Treponema lecithinolyticum ATCC 700332</name>
    <dbReference type="NCBI Taxonomy" id="1321815"/>
    <lineage>
        <taxon>Bacteria</taxon>
        <taxon>Pseudomonadati</taxon>
        <taxon>Spirochaetota</taxon>
        <taxon>Spirochaetia</taxon>
        <taxon>Spirochaetales</taxon>
        <taxon>Treponemataceae</taxon>
        <taxon>Treponema</taxon>
    </lineage>
</organism>
<accession>A0ABN0P035</accession>
<gene>
    <name evidence="2" type="ORF">HMPREF9193_00662</name>
</gene>
<feature type="signal peptide" evidence="1">
    <location>
        <begin position="1"/>
        <end position="22"/>
    </location>
</feature>
<feature type="chain" id="PRO_5045593378" description="PEGA domain-containing protein" evidence="1">
    <location>
        <begin position="23"/>
        <end position="330"/>
    </location>
</feature>
<sequence>MKHSKFLIALVVLSAFFTCAFAETFRVHKTIVKSITDKTSVTSADLGINDALVLTIAEKTPFLQGIDLQIKIPAPVAEYRDSVAYSLYADVSPAPQQNIIDYSGERANINTFPNKLSCNIRIPLIKNHTMQESPYTTVLPAVFAVQNKTIFFRMQLVMKGVPQELLDSVFHVDIKPVLTNQGLLDLKVVYPDGKKVEKNKQNFTVFIDEQNVPFTGNPVLLEAGAHRLNIQAEQYRSEMRSFAVEQAQTLLLEVKLKDITPMLSLSLPLNTRFFIDGAEIKDYSRPFAVKPGSHQMRFSFGDYELVRTLEVINGKSYNVSASFDLNVTEE</sequence>
<evidence type="ECO:0000313" key="3">
    <source>
        <dbReference type="Proteomes" id="UP000016649"/>
    </source>
</evidence>
<dbReference type="RefSeq" id="WP_021686512.1">
    <property type="nucleotide sequence ID" value="NZ_KI260560.1"/>
</dbReference>
<reference evidence="2 3" key="1">
    <citation type="submission" date="2013-08" db="EMBL/GenBank/DDBJ databases">
        <authorList>
            <person name="Weinstock G."/>
            <person name="Sodergren E."/>
            <person name="Wylie T."/>
            <person name="Fulton L."/>
            <person name="Fulton R."/>
            <person name="Fronick C."/>
            <person name="O'Laughlin M."/>
            <person name="Godfrey J."/>
            <person name="Miner T."/>
            <person name="Herter B."/>
            <person name="Appelbaum E."/>
            <person name="Cordes M."/>
            <person name="Lek S."/>
            <person name="Wollam A."/>
            <person name="Pepin K.H."/>
            <person name="Palsikar V.B."/>
            <person name="Mitreva M."/>
            <person name="Wilson R.K."/>
        </authorList>
    </citation>
    <scope>NUCLEOTIDE SEQUENCE [LARGE SCALE GENOMIC DNA]</scope>
    <source>
        <strain evidence="2 3">ATCC 700332</strain>
    </source>
</reference>
<dbReference type="Proteomes" id="UP000016649">
    <property type="component" value="Unassembled WGS sequence"/>
</dbReference>
<evidence type="ECO:0008006" key="4">
    <source>
        <dbReference type="Google" id="ProtNLM"/>
    </source>
</evidence>
<keyword evidence="3" id="KW-1185">Reference proteome</keyword>
<evidence type="ECO:0000313" key="2">
    <source>
        <dbReference type="EMBL" id="ERJ93818.1"/>
    </source>
</evidence>
<name>A0ABN0P035_TRELE</name>
<evidence type="ECO:0000256" key="1">
    <source>
        <dbReference type="SAM" id="SignalP"/>
    </source>
</evidence>
<comment type="caution">
    <text evidence="2">The sequence shown here is derived from an EMBL/GenBank/DDBJ whole genome shotgun (WGS) entry which is preliminary data.</text>
</comment>
<proteinExistence type="predicted"/>
<protein>
    <recommendedName>
        <fullName evidence="4">PEGA domain-containing protein</fullName>
    </recommendedName>
</protein>